<accession>A0A9E8LNK9</accession>
<feature type="transmembrane region" description="Helical" evidence="1">
    <location>
        <begin position="56"/>
        <end position="81"/>
    </location>
</feature>
<feature type="transmembrane region" description="Helical" evidence="1">
    <location>
        <begin position="6"/>
        <end position="23"/>
    </location>
</feature>
<keyword evidence="1" id="KW-0812">Transmembrane</keyword>
<dbReference type="AlphaFoldDB" id="A0A9E8LNK9"/>
<geneLocation type="mitochondrion" evidence="2"/>
<feature type="transmembrane region" description="Helical" evidence="1">
    <location>
        <begin position="30"/>
        <end position="50"/>
    </location>
</feature>
<keyword evidence="1" id="KW-1133">Transmembrane helix</keyword>
<dbReference type="Gene3D" id="1.10.287.3510">
    <property type="match status" value="1"/>
</dbReference>
<evidence type="ECO:0000313" key="2">
    <source>
        <dbReference type="EMBL" id="UZZ43671.1"/>
    </source>
</evidence>
<keyword evidence="2" id="KW-0496">Mitochondrion</keyword>
<sequence length="95" mass="11368">MKILLMNYFLFLNYLMSNFLFSLNRKHLLVVLLSLELIMLIMFMYIYSYMLVVKSFYFMVLFLILTVCEGVLGLSILIYMIRMCGNDYVQIFSIL</sequence>
<organism evidence="2">
    <name type="scientific">Micrasema sp. XG-2021</name>
    <dbReference type="NCBI Taxonomy" id="2996737"/>
    <lineage>
        <taxon>Eukaryota</taxon>
        <taxon>Metazoa</taxon>
        <taxon>Ecdysozoa</taxon>
        <taxon>Arthropoda</taxon>
        <taxon>Hexapoda</taxon>
        <taxon>Insecta</taxon>
        <taxon>Pterygota</taxon>
        <taxon>Neoptera</taxon>
        <taxon>Endopterygota</taxon>
        <taxon>Trichoptera</taxon>
        <taxon>Integripalpia</taxon>
        <taxon>Plenitentoria</taxon>
        <taxon>Phryganeoidea</taxon>
        <taxon>Brachycentridae</taxon>
        <taxon>Micrasema</taxon>
    </lineage>
</organism>
<reference evidence="2" key="1">
    <citation type="submission" date="2021-11" db="EMBL/GenBank/DDBJ databases">
        <authorList>
            <person name="Ge X.-Y."/>
            <person name="Peng L."/>
            <person name="Sun C.-H."/>
            <person name="Wang B.-X."/>
        </authorList>
    </citation>
    <scope>NUCLEOTIDE SEQUENCE</scope>
</reference>
<reference evidence="2" key="2">
    <citation type="journal article" date="2022" name="Syst. Entomol.">
        <title>Massive gene rearrangements of mitochondrial genomes and implications for the phylogeny of Trichoptera (Insecta).</title>
        <authorList>
            <person name="Ge X."/>
            <person name="Peng L."/>
            <person name="Vogler A.P."/>
            <person name="Morse J.C."/>
            <person name="Yang L."/>
            <person name="Sun C."/>
            <person name="Wang B."/>
        </authorList>
    </citation>
    <scope>NUCLEOTIDE SEQUENCE</scope>
</reference>
<protein>
    <submittedName>
        <fullName evidence="2">NADH dehydrogenase subunit 4L</fullName>
    </submittedName>
</protein>
<keyword evidence="1" id="KW-0472">Membrane</keyword>
<proteinExistence type="predicted"/>
<gene>
    <name evidence="2" type="primary">ND4L</name>
</gene>
<dbReference type="EMBL" id="OL677994">
    <property type="protein sequence ID" value="UZZ43671.1"/>
    <property type="molecule type" value="Genomic_DNA"/>
</dbReference>
<evidence type="ECO:0000256" key="1">
    <source>
        <dbReference type="SAM" id="Phobius"/>
    </source>
</evidence>
<name>A0A9E8LNK9_9NEOP</name>